<keyword evidence="5" id="KW-1133">Transmembrane helix</keyword>
<dbReference type="Gene3D" id="1.10.760.10">
    <property type="entry name" value="Cytochrome c-like domain"/>
    <property type="match status" value="1"/>
</dbReference>
<evidence type="ECO:0000313" key="8">
    <source>
        <dbReference type="Proteomes" id="UP000706525"/>
    </source>
</evidence>
<accession>A0ABM8WAR5</accession>
<sequence>MSSQQQRFWSHETLEKNVGWLILATILVVSIAGLVQIVPLFFQHSTTQPDPGITPYSPLRLMGRDIYIREGCVGCHSQQVRTLQAETERYGHFSTAGESVFDHPFLWGSKRTGPDLARVGGRYSDDWQRLHLRNPRDVVPESVMPSYAWLEKTPLATDSIQARMHALKRLGVPYTEEEIAKAPDALASKTEEDAMVAYLQGLGINRRNVRIDNGVDGSAPRKE</sequence>
<keyword evidence="3 4" id="KW-0408">Iron</keyword>
<evidence type="ECO:0000256" key="5">
    <source>
        <dbReference type="SAM" id="Phobius"/>
    </source>
</evidence>
<dbReference type="Gene3D" id="6.10.250.2250">
    <property type="match status" value="1"/>
</dbReference>
<dbReference type="RefSeq" id="WP_223981346.1">
    <property type="nucleotide sequence ID" value="NZ_CAJZAG010000001.1"/>
</dbReference>
<evidence type="ECO:0000259" key="6">
    <source>
        <dbReference type="PROSITE" id="PS51007"/>
    </source>
</evidence>
<keyword evidence="2 4" id="KW-0479">Metal-binding</keyword>
<proteinExistence type="predicted"/>
<evidence type="ECO:0000256" key="2">
    <source>
        <dbReference type="ARBA" id="ARBA00022723"/>
    </source>
</evidence>
<keyword evidence="5" id="KW-0472">Membrane</keyword>
<dbReference type="InterPro" id="IPR036909">
    <property type="entry name" value="Cyt_c-like_dom_sf"/>
</dbReference>
<keyword evidence="1 4" id="KW-0349">Heme</keyword>
<dbReference type="PROSITE" id="PS51007">
    <property type="entry name" value="CYTC"/>
    <property type="match status" value="1"/>
</dbReference>
<evidence type="ECO:0000313" key="7">
    <source>
        <dbReference type="EMBL" id="CAG9164134.1"/>
    </source>
</evidence>
<name>A0ABM8WAR5_9BURK</name>
<dbReference type="InterPro" id="IPR009056">
    <property type="entry name" value="Cyt_c-like_dom"/>
</dbReference>
<reference evidence="7 8" key="1">
    <citation type="submission" date="2021-08" db="EMBL/GenBank/DDBJ databases">
        <authorList>
            <person name="Peeters C."/>
        </authorList>
    </citation>
    <scope>NUCLEOTIDE SEQUENCE [LARGE SCALE GENOMIC DNA]</scope>
    <source>
        <strain evidence="7 8">LMG 32289</strain>
    </source>
</reference>
<keyword evidence="8" id="KW-1185">Reference proteome</keyword>
<dbReference type="NCBIfam" id="NF011055">
    <property type="entry name" value="PRK14487.1"/>
    <property type="match status" value="1"/>
</dbReference>
<evidence type="ECO:0000256" key="4">
    <source>
        <dbReference type="PROSITE-ProRule" id="PRU00433"/>
    </source>
</evidence>
<feature type="transmembrane region" description="Helical" evidence="5">
    <location>
        <begin position="20"/>
        <end position="42"/>
    </location>
</feature>
<dbReference type="InterPro" id="IPR003468">
    <property type="entry name" value="Cyt_c_oxidase_monohaem-su/FixO"/>
</dbReference>
<keyword evidence="5" id="KW-0812">Transmembrane</keyword>
<dbReference type="EMBL" id="CAJZAG010000001">
    <property type="protein sequence ID" value="CAG9164134.1"/>
    <property type="molecule type" value="Genomic_DNA"/>
</dbReference>
<gene>
    <name evidence="7" type="ORF">LMG32289_00472</name>
</gene>
<dbReference type="Proteomes" id="UP000706525">
    <property type="component" value="Unassembled WGS sequence"/>
</dbReference>
<dbReference type="NCBIfam" id="TIGR00781">
    <property type="entry name" value="ccoO"/>
    <property type="match status" value="1"/>
</dbReference>
<dbReference type="SUPFAM" id="SSF46626">
    <property type="entry name" value="Cytochrome c"/>
    <property type="match status" value="1"/>
</dbReference>
<dbReference type="Pfam" id="PF02433">
    <property type="entry name" value="FixO"/>
    <property type="match status" value="1"/>
</dbReference>
<evidence type="ECO:0000256" key="1">
    <source>
        <dbReference type="ARBA" id="ARBA00022617"/>
    </source>
</evidence>
<feature type="domain" description="Cytochrome c" evidence="6">
    <location>
        <begin position="58"/>
        <end position="203"/>
    </location>
</feature>
<comment type="caution">
    <text evidence="7">The sequence shown here is derived from an EMBL/GenBank/DDBJ whole genome shotgun (WGS) entry which is preliminary data.</text>
</comment>
<organism evidence="7 8">
    <name type="scientific">Cupriavidus pampae</name>
    <dbReference type="NCBI Taxonomy" id="659251"/>
    <lineage>
        <taxon>Bacteria</taxon>
        <taxon>Pseudomonadati</taxon>
        <taxon>Pseudomonadota</taxon>
        <taxon>Betaproteobacteria</taxon>
        <taxon>Burkholderiales</taxon>
        <taxon>Burkholderiaceae</taxon>
        <taxon>Cupriavidus</taxon>
    </lineage>
</organism>
<protein>
    <recommendedName>
        <fullName evidence="6">Cytochrome c domain-containing protein</fullName>
    </recommendedName>
</protein>
<evidence type="ECO:0000256" key="3">
    <source>
        <dbReference type="ARBA" id="ARBA00023004"/>
    </source>
</evidence>